<sequence>MTRHENVEHGVVLKWMRGGNLKVLFSLLLNIVSSVGVIIVNKRLVYNEAGFHFVTLLTVMHFIASFFGCLMLSLFGFFEIKRLHIAQVLTISAAFCGYVVFNNFSLLANTVSVYQTSKILCTPLIVLIEYAAYNKQETKETLLAIFITCLGSGITVCADTRLTVEGTIWALLAILANSLYTIWGNTKQKDLGVNAAQLLIYQAPVSSLMLLFAVPIDGLTELRSYEVTPTSVWTIALSCILAFGVNLSFFLLVGQTSPLTTNIVGYLKTVLVFIGGFVFISSEADTKTLLGVTVTLVGLGCYTATKVRALSSPSSAKESRLT</sequence>
<dbReference type="GO" id="GO:0016020">
    <property type="term" value="C:membrane"/>
    <property type="evidence" value="ECO:0007669"/>
    <property type="project" value="UniProtKB-SubCell"/>
</dbReference>
<dbReference type="EMBL" id="CZPT02000895">
    <property type="protein sequence ID" value="SCU68129.1"/>
    <property type="molecule type" value="Genomic_DNA"/>
</dbReference>
<comment type="subcellular location">
    <subcellularLocation>
        <location evidence="1">Membrane</location>
        <topology evidence="1">Multi-pass membrane protein</topology>
    </subcellularLocation>
</comment>
<evidence type="ECO:0000313" key="5">
    <source>
        <dbReference type="EMBL" id="SCU68129.1"/>
    </source>
</evidence>
<protein>
    <submittedName>
        <fullName evidence="5">Triose-phosphate Transporter family, putative</fullName>
    </submittedName>
</protein>
<gene>
    <name evidence="5" type="ORF">TEOVI_000671600</name>
</gene>
<dbReference type="Proteomes" id="UP000195570">
    <property type="component" value="Unassembled WGS sequence"/>
</dbReference>
<reference evidence="5" key="1">
    <citation type="submission" date="2016-09" db="EMBL/GenBank/DDBJ databases">
        <authorList>
            <person name="Hebert L."/>
            <person name="Moumen B."/>
        </authorList>
    </citation>
    <scope>NUCLEOTIDE SEQUENCE [LARGE SCALE GENOMIC DNA]</scope>
    <source>
        <strain evidence="5">OVI</strain>
    </source>
</reference>
<dbReference type="PANTHER" id="PTHR11132">
    <property type="entry name" value="SOLUTE CARRIER FAMILY 35"/>
    <property type="match status" value="1"/>
</dbReference>
<evidence type="ECO:0000256" key="4">
    <source>
        <dbReference type="ARBA" id="ARBA00023136"/>
    </source>
</evidence>
<evidence type="ECO:0000313" key="6">
    <source>
        <dbReference type="Proteomes" id="UP000195570"/>
    </source>
</evidence>
<accession>A0A1G4I8N6</accession>
<dbReference type="InterPro" id="IPR050186">
    <property type="entry name" value="TPT_transporter"/>
</dbReference>
<keyword evidence="6" id="KW-1185">Reference proteome</keyword>
<evidence type="ECO:0000256" key="2">
    <source>
        <dbReference type="ARBA" id="ARBA00022692"/>
    </source>
</evidence>
<organism evidence="5 6">
    <name type="scientific">Trypanosoma equiperdum</name>
    <dbReference type="NCBI Taxonomy" id="5694"/>
    <lineage>
        <taxon>Eukaryota</taxon>
        <taxon>Discoba</taxon>
        <taxon>Euglenozoa</taxon>
        <taxon>Kinetoplastea</taxon>
        <taxon>Metakinetoplastina</taxon>
        <taxon>Trypanosomatida</taxon>
        <taxon>Trypanosomatidae</taxon>
        <taxon>Trypanosoma</taxon>
    </lineage>
</organism>
<comment type="caution">
    <text evidence="5">The sequence shown here is derived from an EMBL/GenBank/DDBJ whole genome shotgun (WGS) entry which is preliminary data.</text>
</comment>
<name>A0A1G4I8N6_TRYEQ</name>
<evidence type="ECO:0000256" key="1">
    <source>
        <dbReference type="ARBA" id="ARBA00004141"/>
    </source>
</evidence>
<dbReference type="AlphaFoldDB" id="A0A1G4I8N6"/>
<keyword evidence="2" id="KW-0812">Transmembrane</keyword>
<keyword evidence="4" id="KW-0472">Membrane</keyword>
<evidence type="ECO:0000256" key="3">
    <source>
        <dbReference type="ARBA" id="ARBA00022989"/>
    </source>
</evidence>
<keyword evidence="3" id="KW-1133">Transmembrane helix</keyword>
<dbReference type="GeneID" id="92380650"/>
<proteinExistence type="predicted"/>
<dbReference type="VEuPathDB" id="TriTrypDB:TEOVI_000671600"/>
<dbReference type="RefSeq" id="XP_067079345.1">
    <property type="nucleotide sequence ID" value="XM_067223244.1"/>
</dbReference>